<keyword evidence="1" id="KW-0812">Transmembrane</keyword>
<feature type="transmembrane region" description="Helical" evidence="1">
    <location>
        <begin position="74"/>
        <end position="94"/>
    </location>
</feature>
<accession>A0A6C0RJR1</accession>
<evidence type="ECO:0000313" key="2">
    <source>
        <dbReference type="EMBL" id="QIA09843.1"/>
    </source>
</evidence>
<dbReference type="AlphaFoldDB" id="A0A6C0RJR1"/>
<proteinExistence type="predicted"/>
<keyword evidence="1" id="KW-1133">Transmembrane helix</keyword>
<evidence type="ECO:0000256" key="1">
    <source>
        <dbReference type="SAM" id="Phobius"/>
    </source>
</evidence>
<dbReference type="KEGG" id="drc:G0Q07_20000"/>
<evidence type="ECO:0000313" key="3">
    <source>
        <dbReference type="Proteomes" id="UP000474630"/>
    </source>
</evidence>
<dbReference type="RefSeq" id="WP_163348812.1">
    <property type="nucleotide sequence ID" value="NZ_CP048409.1"/>
</dbReference>
<protein>
    <submittedName>
        <fullName evidence="2">Uncharacterized protein</fullName>
    </submittedName>
</protein>
<keyword evidence="3" id="KW-1185">Reference proteome</keyword>
<organism evidence="2 3">
    <name type="scientific">Draconibacterium halophilum</name>
    <dbReference type="NCBI Taxonomy" id="2706887"/>
    <lineage>
        <taxon>Bacteria</taxon>
        <taxon>Pseudomonadati</taxon>
        <taxon>Bacteroidota</taxon>
        <taxon>Bacteroidia</taxon>
        <taxon>Marinilabiliales</taxon>
        <taxon>Prolixibacteraceae</taxon>
        <taxon>Draconibacterium</taxon>
    </lineage>
</organism>
<sequence>MTHQENMLDKYYRGDTSLEEEKELKAAVSESKTKSTEQDIFSFYDIESVVPEGLEEDLFAGIEKQAFKKKSIRMHFYSVISAAAVVLIVLTVFLDVRNKKQTKLEDQFFVMEQALFQVSESLQPEPEPDDMLVLWVDDDVEIIIN</sequence>
<name>A0A6C0RJR1_9BACT</name>
<dbReference type="Proteomes" id="UP000474630">
    <property type="component" value="Chromosome"/>
</dbReference>
<reference evidence="2 3" key="1">
    <citation type="submission" date="2020-02" db="EMBL/GenBank/DDBJ databases">
        <title>Genome sequencing for Draconibacterium sp. strain M1.</title>
        <authorList>
            <person name="Park S.-J."/>
        </authorList>
    </citation>
    <scope>NUCLEOTIDE SEQUENCE [LARGE SCALE GENOMIC DNA]</scope>
    <source>
        <strain evidence="2 3">M1</strain>
    </source>
</reference>
<gene>
    <name evidence="2" type="ORF">G0Q07_20000</name>
</gene>
<keyword evidence="1" id="KW-0472">Membrane</keyword>
<dbReference type="EMBL" id="CP048409">
    <property type="protein sequence ID" value="QIA09843.1"/>
    <property type="molecule type" value="Genomic_DNA"/>
</dbReference>